<gene>
    <name evidence="2" type="ORF">Oscil6304_0205</name>
</gene>
<dbReference type="InParanoid" id="K9TC16"/>
<evidence type="ECO:0000313" key="3">
    <source>
        <dbReference type="Proteomes" id="UP000010367"/>
    </source>
</evidence>
<dbReference type="InterPro" id="IPR029044">
    <property type="entry name" value="Nucleotide-diphossugar_trans"/>
</dbReference>
<dbReference type="EMBL" id="CP003607">
    <property type="protein sequence ID" value="AFY79958.1"/>
    <property type="molecule type" value="Genomic_DNA"/>
</dbReference>
<dbReference type="NCBIfam" id="NF038302">
    <property type="entry name" value="EPS_HpsE"/>
    <property type="match status" value="1"/>
</dbReference>
<organism evidence="2 3">
    <name type="scientific">Oscillatoria acuminata PCC 6304</name>
    <dbReference type="NCBI Taxonomy" id="56110"/>
    <lineage>
        <taxon>Bacteria</taxon>
        <taxon>Bacillati</taxon>
        <taxon>Cyanobacteriota</taxon>
        <taxon>Cyanophyceae</taxon>
        <taxon>Oscillatoriophycideae</taxon>
        <taxon>Oscillatoriales</taxon>
        <taxon>Oscillatoriaceae</taxon>
        <taxon>Oscillatoria</taxon>
    </lineage>
</organism>
<dbReference type="SUPFAM" id="SSF141868">
    <property type="entry name" value="EAL domain-like"/>
    <property type="match status" value="1"/>
</dbReference>
<accession>K9TC16</accession>
<dbReference type="Pfam" id="PF00535">
    <property type="entry name" value="Glycos_transf_2"/>
    <property type="match status" value="1"/>
</dbReference>
<dbReference type="CDD" id="cd00761">
    <property type="entry name" value="Glyco_tranf_GTA_type"/>
    <property type="match status" value="1"/>
</dbReference>
<dbReference type="InterPro" id="IPR001633">
    <property type="entry name" value="EAL_dom"/>
</dbReference>
<dbReference type="CDD" id="cd01948">
    <property type="entry name" value="EAL"/>
    <property type="match status" value="1"/>
</dbReference>
<dbReference type="PANTHER" id="PTHR33121">
    <property type="entry name" value="CYCLIC DI-GMP PHOSPHODIESTERASE PDEF"/>
    <property type="match status" value="1"/>
</dbReference>
<dbReference type="STRING" id="56110.Oscil6304_0205"/>
<evidence type="ECO:0000259" key="1">
    <source>
        <dbReference type="PROSITE" id="PS50883"/>
    </source>
</evidence>
<dbReference type="InterPro" id="IPR050706">
    <property type="entry name" value="Cyclic-di-GMP_PDE-like"/>
</dbReference>
<dbReference type="InterPro" id="IPR001173">
    <property type="entry name" value="Glyco_trans_2-like"/>
</dbReference>
<dbReference type="Gene3D" id="3.90.550.10">
    <property type="entry name" value="Spore Coat Polysaccharide Biosynthesis Protein SpsA, Chain A"/>
    <property type="match status" value="1"/>
</dbReference>
<dbReference type="HOGENOM" id="CLU_435351_0_0_3"/>
<dbReference type="Proteomes" id="UP000010367">
    <property type="component" value="Chromosome"/>
</dbReference>
<dbReference type="AlphaFoldDB" id="K9TC16"/>
<proteinExistence type="predicted"/>
<dbReference type="eggNOG" id="COG0463">
    <property type="taxonomic scope" value="Bacteria"/>
</dbReference>
<reference evidence="2 3" key="1">
    <citation type="submission" date="2012-06" db="EMBL/GenBank/DDBJ databases">
        <title>Finished chromosome of genome of Oscillatoria acuminata PCC 6304.</title>
        <authorList>
            <consortium name="US DOE Joint Genome Institute"/>
            <person name="Gugger M."/>
            <person name="Coursin T."/>
            <person name="Rippka R."/>
            <person name="Tandeau De Marsac N."/>
            <person name="Huntemann M."/>
            <person name="Wei C.-L."/>
            <person name="Han J."/>
            <person name="Detter J.C."/>
            <person name="Han C."/>
            <person name="Tapia R."/>
            <person name="Davenport K."/>
            <person name="Daligault H."/>
            <person name="Erkkila T."/>
            <person name="Gu W."/>
            <person name="Munk A.C.C."/>
            <person name="Teshima H."/>
            <person name="Xu Y."/>
            <person name="Chain P."/>
            <person name="Chen A."/>
            <person name="Krypides N."/>
            <person name="Mavromatis K."/>
            <person name="Markowitz V."/>
            <person name="Szeto E."/>
            <person name="Ivanova N."/>
            <person name="Mikhailova N."/>
            <person name="Ovchinnikova G."/>
            <person name="Pagani I."/>
            <person name="Pati A."/>
            <person name="Goodwin L."/>
            <person name="Peters L."/>
            <person name="Pitluck S."/>
            <person name="Woyke T."/>
            <person name="Kerfeld C."/>
        </authorList>
    </citation>
    <scope>NUCLEOTIDE SEQUENCE [LARGE SCALE GENOMIC DNA]</scope>
    <source>
        <strain evidence="2 3">PCC 6304</strain>
    </source>
</reference>
<dbReference type="RefSeq" id="WP_015146608.1">
    <property type="nucleotide sequence ID" value="NC_019693.1"/>
</dbReference>
<dbReference type="PROSITE" id="PS50883">
    <property type="entry name" value="EAL"/>
    <property type="match status" value="1"/>
</dbReference>
<dbReference type="Pfam" id="PF00563">
    <property type="entry name" value="EAL"/>
    <property type="match status" value="1"/>
</dbReference>
<dbReference type="KEGG" id="oac:Oscil6304_0205"/>
<dbReference type="PANTHER" id="PTHR33121:SF23">
    <property type="entry name" value="CYCLIC DI-GMP PHOSPHODIESTERASE PDEB"/>
    <property type="match status" value="1"/>
</dbReference>
<dbReference type="eggNOG" id="COG5001">
    <property type="taxonomic scope" value="Bacteria"/>
</dbReference>
<dbReference type="OrthoDB" id="468448at2"/>
<feature type="domain" description="EAL" evidence="1">
    <location>
        <begin position="336"/>
        <end position="591"/>
    </location>
</feature>
<dbReference type="GO" id="GO:0071111">
    <property type="term" value="F:cyclic-guanylate-specific phosphodiesterase activity"/>
    <property type="evidence" value="ECO:0007669"/>
    <property type="project" value="InterPro"/>
</dbReference>
<evidence type="ECO:0000313" key="2">
    <source>
        <dbReference type="EMBL" id="AFY79958.1"/>
    </source>
</evidence>
<sequence>MKPVDLTIAIPTYNGETRLTDVLDRLRSQVGTEKFSWEIIVVDNNSSDRTAAVVRDYQKTWPSAYPLRYCFAPEQGAAFARQRAVEKAQGELIGFLDDDNLPEPDWVAAAYQFGKTHPEVGAFGSQIHGLFYEKTPEEKLPENFKKIACFLAIVERGNTPRQYDPQHKILPPGAGLVVRKAVWLKSVPKRLVLNHTGKDAGLASEDLEVLLHIQKAGWEIWYNPAMVVYHKIPNQRLEPEYLKRLVRCVGLSRHRLRMMTLNSWQRPLAFPAYLANDLRRLVLHGIRHGIGIKNDTAATCEREFLTSTLMSPLFLLKQQGFKSLGRSGDRPGQKQDETALEQLAEAFEEQRFRLHSQGVYPLNGTTGDRPHTEILLRLEDRGGQLLMPNQFMPVAKRYNLMRTIDRWTIRKLCVQIAEVGDKCSGEIYEINLSESSLCDRYLIDFIVQELAFYQISPALLCFCLPEAVAVGHLPRIKELIARLKSIGCQFSLDGVGAAQSSGEYLQELPINYLKLEGDLIHFLPHDSRSLNTVKTIQKKGISLGIKTIATHVENPELLEQAQRMGFNYVQGYGIERPHPFCVESPVSRHWVSNFLKPELSIEPAPSESLVSSVSELLSESSLESSLIV</sequence>
<dbReference type="PATRIC" id="fig|56110.3.peg.241"/>
<name>K9TC16_9CYAN</name>
<dbReference type="SMART" id="SM00052">
    <property type="entry name" value="EAL"/>
    <property type="match status" value="1"/>
</dbReference>
<dbReference type="SUPFAM" id="SSF53448">
    <property type="entry name" value="Nucleotide-diphospho-sugar transferases"/>
    <property type="match status" value="1"/>
</dbReference>
<dbReference type="Gene3D" id="3.20.20.450">
    <property type="entry name" value="EAL domain"/>
    <property type="match status" value="1"/>
</dbReference>
<dbReference type="InterPro" id="IPR035919">
    <property type="entry name" value="EAL_sf"/>
</dbReference>
<protein>
    <submittedName>
        <fullName evidence="2">EAL domain-containing protein</fullName>
    </submittedName>
</protein>
<keyword evidence="3" id="KW-1185">Reference proteome</keyword>